<sequence length="422" mass="44998">MDSFFGKKIKESFSGGEDDKEKPPTTTTTAADHPTSTTGHDPEPTNSELFSSAKLVAGAAQSTFRNESDKVDKAKVADAAEDLLQGASKYGKLDDEKGVGKYVNQAEGYLHSYHSKTTTATTGSGESAKTTTTTTTESDHSVAAAPKPSEHSGGEEKKSGSGGYMKMAEGGLTEHPTAYLFLAITHFSPTARPAGPAPTPFLFDQLSQFTSRFSHHPNRAMDSFFGNKIKESFFDGEDDKEKPTTTTAADHRTSTDHPTTTTGHHPEPTNSELFSSAKLVAEAAQYTFRKESDKVDKAKVADAAEDLLQAASKYGKLDDEKGIGKYVHQAEGYLHSYHSKTTTTTTGSGESAKTTTTTTVSGHSVSVAPKPSEHSGGEEKKSGSGGYGEYMKMAEGLFKNPVPTLNHESRDLIAGETKKARG</sequence>
<feature type="region of interest" description="Disordered" evidence="1">
    <location>
        <begin position="234"/>
        <end position="271"/>
    </location>
</feature>
<name>A0AA88R086_9ASTE</name>
<feature type="compositionally biased region" description="Basic and acidic residues" evidence="1">
    <location>
        <begin position="407"/>
        <end position="422"/>
    </location>
</feature>
<feature type="compositionally biased region" description="Low complexity" evidence="1">
    <location>
        <begin position="24"/>
        <end position="38"/>
    </location>
</feature>
<feature type="region of interest" description="Disordered" evidence="1">
    <location>
        <begin position="341"/>
        <end position="422"/>
    </location>
</feature>
<evidence type="ECO:0000313" key="2">
    <source>
        <dbReference type="EMBL" id="KAK2973236.1"/>
    </source>
</evidence>
<dbReference type="AlphaFoldDB" id="A0AA88R086"/>
<feature type="compositionally biased region" description="Low complexity" evidence="1">
    <location>
        <begin position="116"/>
        <end position="136"/>
    </location>
</feature>
<dbReference type="PANTHER" id="PTHR35098:SF1">
    <property type="entry name" value="NODULIN-RELATED PROTEIN 2"/>
    <property type="match status" value="1"/>
</dbReference>
<gene>
    <name evidence="2" type="ORF">RJ640_013884</name>
</gene>
<protein>
    <submittedName>
        <fullName evidence="2">Uncharacterized protein</fullName>
    </submittedName>
</protein>
<feature type="compositionally biased region" description="Low complexity" evidence="1">
    <location>
        <begin position="341"/>
        <end position="368"/>
    </location>
</feature>
<feature type="compositionally biased region" description="Basic and acidic residues" evidence="1">
    <location>
        <begin position="234"/>
        <end position="255"/>
    </location>
</feature>
<dbReference type="PANTHER" id="PTHR35098">
    <property type="entry name" value="EXPRESSED PROTEIN"/>
    <property type="match status" value="1"/>
</dbReference>
<proteinExistence type="predicted"/>
<accession>A0AA88R086</accession>
<feature type="compositionally biased region" description="Basic and acidic residues" evidence="1">
    <location>
        <begin position="371"/>
        <end position="382"/>
    </location>
</feature>
<evidence type="ECO:0000256" key="1">
    <source>
        <dbReference type="SAM" id="MobiDB-lite"/>
    </source>
</evidence>
<dbReference type="EMBL" id="JAVXUO010002438">
    <property type="protein sequence ID" value="KAK2973236.1"/>
    <property type="molecule type" value="Genomic_DNA"/>
</dbReference>
<organism evidence="2 3">
    <name type="scientific">Escallonia rubra</name>
    <dbReference type="NCBI Taxonomy" id="112253"/>
    <lineage>
        <taxon>Eukaryota</taxon>
        <taxon>Viridiplantae</taxon>
        <taxon>Streptophyta</taxon>
        <taxon>Embryophyta</taxon>
        <taxon>Tracheophyta</taxon>
        <taxon>Spermatophyta</taxon>
        <taxon>Magnoliopsida</taxon>
        <taxon>eudicotyledons</taxon>
        <taxon>Gunneridae</taxon>
        <taxon>Pentapetalae</taxon>
        <taxon>asterids</taxon>
        <taxon>campanulids</taxon>
        <taxon>Escalloniales</taxon>
        <taxon>Escalloniaceae</taxon>
        <taxon>Escallonia</taxon>
    </lineage>
</organism>
<keyword evidence="3" id="KW-1185">Reference proteome</keyword>
<reference evidence="2" key="1">
    <citation type="submission" date="2022-12" db="EMBL/GenBank/DDBJ databases">
        <title>Draft genome assemblies for two species of Escallonia (Escalloniales).</title>
        <authorList>
            <person name="Chanderbali A."/>
            <person name="Dervinis C."/>
            <person name="Anghel I."/>
            <person name="Soltis D."/>
            <person name="Soltis P."/>
            <person name="Zapata F."/>
        </authorList>
    </citation>
    <scope>NUCLEOTIDE SEQUENCE</scope>
    <source>
        <strain evidence="2">UCBG92.1500</strain>
        <tissue evidence="2">Leaf</tissue>
    </source>
</reference>
<evidence type="ECO:0000313" key="3">
    <source>
        <dbReference type="Proteomes" id="UP001187471"/>
    </source>
</evidence>
<feature type="region of interest" description="Disordered" evidence="1">
    <location>
        <begin position="1"/>
        <end position="48"/>
    </location>
</feature>
<feature type="region of interest" description="Disordered" evidence="1">
    <location>
        <begin position="116"/>
        <end position="165"/>
    </location>
</feature>
<dbReference type="InterPro" id="IPR040294">
    <property type="entry name" value="Nodulin-rel_1/2"/>
</dbReference>
<dbReference type="GO" id="GO:0009408">
    <property type="term" value="P:response to heat"/>
    <property type="evidence" value="ECO:0007669"/>
    <property type="project" value="InterPro"/>
</dbReference>
<comment type="caution">
    <text evidence="2">The sequence shown here is derived from an EMBL/GenBank/DDBJ whole genome shotgun (WGS) entry which is preliminary data.</text>
</comment>
<dbReference type="Proteomes" id="UP001187471">
    <property type="component" value="Unassembled WGS sequence"/>
</dbReference>
<dbReference type="GO" id="GO:0010115">
    <property type="term" value="P:regulation of abscisic acid biosynthetic process"/>
    <property type="evidence" value="ECO:0007669"/>
    <property type="project" value="InterPro"/>
</dbReference>
<feature type="compositionally biased region" description="Basic and acidic residues" evidence="1">
    <location>
        <begin position="148"/>
        <end position="159"/>
    </location>
</feature>